<keyword evidence="4" id="KW-0804">Transcription</keyword>
<accession>A0AAD6MFI4</accession>
<dbReference type="GO" id="GO:0043565">
    <property type="term" value="F:sequence-specific DNA binding"/>
    <property type="evidence" value="ECO:0007669"/>
    <property type="project" value="InterPro"/>
</dbReference>
<evidence type="ECO:0000256" key="2">
    <source>
        <dbReference type="ARBA" id="ARBA00023015"/>
    </source>
</evidence>
<feature type="compositionally biased region" description="Low complexity" evidence="6">
    <location>
        <begin position="164"/>
        <end position="180"/>
    </location>
</feature>
<feature type="region of interest" description="Disordered" evidence="6">
    <location>
        <begin position="145"/>
        <end position="224"/>
    </location>
</feature>
<gene>
    <name evidence="8" type="ORF">NC653_026616</name>
</gene>
<organism evidence="8 9">
    <name type="scientific">Populus alba x Populus x berolinensis</name>
    <dbReference type="NCBI Taxonomy" id="444605"/>
    <lineage>
        <taxon>Eukaryota</taxon>
        <taxon>Viridiplantae</taxon>
        <taxon>Streptophyta</taxon>
        <taxon>Embryophyta</taxon>
        <taxon>Tracheophyta</taxon>
        <taxon>Spermatophyta</taxon>
        <taxon>Magnoliopsida</taxon>
        <taxon>eudicotyledons</taxon>
        <taxon>Gunneridae</taxon>
        <taxon>Pentapetalae</taxon>
        <taxon>rosids</taxon>
        <taxon>fabids</taxon>
        <taxon>Malpighiales</taxon>
        <taxon>Salicaceae</taxon>
        <taxon>Saliceae</taxon>
        <taxon>Populus</taxon>
    </lineage>
</organism>
<feature type="region of interest" description="Disordered" evidence="6">
    <location>
        <begin position="1"/>
        <end position="41"/>
    </location>
</feature>
<comment type="caution">
    <text evidence="8">The sequence shown here is derived from an EMBL/GenBank/DDBJ whole genome shotgun (WGS) entry which is preliminary data.</text>
</comment>
<dbReference type="GO" id="GO:0005634">
    <property type="term" value="C:nucleus"/>
    <property type="evidence" value="ECO:0007669"/>
    <property type="project" value="UniProtKB-SubCell"/>
</dbReference>
<proteinExistence type="predicted"/>
<keyword evidence="5" id="KW-0539">Nucleus</keyword>
<sequence length="385" mass="42781">MPNSVRRPSHKITGKMNEMKENNNISSVCTNSMEKREEKKELTRTTILKRENFDMANSSFITPPPATTTSDIDQMPSVYALSTTATPPPPLNSIFDMMPCDIIGGDQKAGSLGFIDLLDINQDFGTAASLFDWFAQNPIVGSQQQQTFVPSPASTLPETSEVLNNPATPNSSASISSSSNEAGNDAFQQVKTGDQEEEQDHDKTKKQLKPKKKNQKRQREPRFAFMTKSEVDHLDDGFRWRKYGQKAVKNSPYPRSYYRCTSAGCGVKKRVERSSDDSSIVVTTYEGQHIHPSPITPRGSIGILTDSTGFGAATSSFVIPQTQYQQHAYMYSSSPSLNITTSNTSFSPTFSFHQRRSDSPASLLRDHGLLQDIVPSQMRKEPKEE</sequence>
<evidence type="ECO:0000259" key="7">
    <source>
        <dbReference type="PROSITE" id="PS50811"/>
    </source>
</evidence>
<dbReference type="InterPro" id="IPR003657">
    <property type="entry name" value="WRKY_dom"/>
</dbReference>
<evidence type="ECO:0000256" key="6">
    <source>
        <dbReference type="SAM" id="MobiDB-lite"/>
    </source>
</evidence>
<dbReference type="Pfam" id="PF03106">
    <property type="entry name" value="WRKY"/>
    <property type="match status" value="1"/>
</dbReference>
<dbReference type="FunFam" id="2.20.25.80:FF:000003">
    <property type="entry name" value="WRKY transcription factor 57"/>
    <property type="match status" value="1"/>
</dbReference>
<feature type="compositionally biased region" description="Polar residues" evidence="6">
    <location>
        <begin position="22"/>
        <end position="32"/>
    </location>
</feature>
<evidence type="ECO:0000256" key="3">
    <source>
        <dbReference type="ARBA" id="ARBA00023125"/>
    </source>
</evidence>
<dbReference type="PROSITE" id="PS50811">
    <property type="entry name" value="WRKY"/>
    <property type="match status" value="1"/>
</dbReference>
<keyword evidence="3" id="KW-0238">DNA-binding</keyword>
<feature type="domain" description="WRKY" evidence="7">
    <location>
        <begin position="229"/>
        <end position="294"/>
    </location>
</feature>
<dbReference type="InterPro" id="IPR044810">
    <property type="entry name" value="WRKY_plant"/>
</dbReference>
<feature type="compositionally biased region" description="Basic residues" evidence="6">
    <location>
        <begin position="206"/>
        <end position="216"/>
    </location>
</feature>
<dbReference type="PANTHER" id="PTHR31221">
    <property type="entry name" value="WRKY TRANSCRIPTION FACTOR PROTEIN 1-RELATED"/>
    <property type="match status" value="1"/>
</dbReference>
<dbReference type="InterPro" id="IPR036576">
    <property type="entry name" value="WRKY_dom_sf"/>
</dbReference>
<evidence type="ECO:0000313" key="8">
    <source>
        <dbReference type="EMBL" id="KAJ6983850.1"/>
    </source>
</evidence>
<comment type="subcellular location">
    <subcellularLocation>
        <location evidence="1">Nucleus</location>
    </subcellularLocation>
</comment>
<dbReference type="SMART" id="SM00774">
    <property type="entry name" value="WRKY"/>
    <property type="match status" value="1"/>
</dbReference>
<dbReference type="PANTHER" id="PTHR31221:SF378">
    <property type="entry name" value="WRKY TRANSCRIPTION FACTOR 23-RELATED"/>
    <property type="match status" value="1"/>
</dbReference>
<dbReference type="Gene3D" id="2.20.25.80">
    <property type="entry name" value="WRKY domain"/>
    <property type="match status" value="1"/>
</dbReference>
<name>A0AAD6MFI4_9ROSI</name>
<dbReference type="SUPFAM" id="SSF118290">
    <property type="entry name" value="WRKY DNA-binding domain"/>
    <property type="match status" value="1"/>
</dbReference>
<dbReference type="EMBL" id="JAQIZT010000010">
    <property type="protein sequence ID" value="KAJ6983850.1"/>
    <property type="molecule type" value="Genomic_DNA"/>
</dbReference>
<evidence type="ECO:0000256" key="4">
    <source>
        <dbReference type="ARBA" id="ARBA00023163"/>
    </source>
</evidence>
<protein>
    <recommendedName>
        <fullName evidence="7">WRKY domain-containing protein</fullName>
    </recommendedName>
</protein>
<keyword evidence="2" id="KW-0805">Transcription regulation</keyword>
<dbReference type="GO" id="GO:0003700">
    <property type="term" value="F:DNA-binding transcription factor activity"/>
    <property type="evidence" value="ECO:0007669"/>
    <property type="project" value="InterPro"/>
</dbReference>
<dbReference type="AlphaFoldDB" id="A0AAD6MFI4"/>
<feature type="compositionally biased region" description="Polar residues" evidence="6">
    <location>
        <begin position="145"/>
        <end position="163"/>
    </location>
</feature>
<evidence type="ECO:0000256" key="5">
    <source>
        <dbReference type="ARBA" id="ARBA00023242"/>
    </source>
</evidence>
<evidence type="ECO:0000313" key="9">
    <source>
        <dbReference type="Proteomes" id="UP001164929"/>
    </source>
</evidence>
<keyword evidence="9" id="KW-1185">Reference proteome</keyword>
<dbReference type="Proteomes" id="UP001164929">
    <property type="component" value="Chromosome 10"/>
</dbReference>
<evidence type="ECO:0000256" key="1">
    <source>
        <dbReference type="ARBA" id="ARBA00004123"/>
    </source>
</evidence>
<reference evidence="8" key="1">
    <citation type="journal article" date="2023" name="Mol. Ecol. Resour.">
        <title>Chromosome-level genome assembly of a triploid poplar Populus alba 'Berolinensis'.</title>
        <authorList>
            <person name="Chen S."/>
            <person name="Yu Y."/>
            <person name="Wang X."/>
            <person name="Wang S."/>
            <person name="Zhang T."/>
            <person name="Zhou Y."/>
            <person name="He R."/>
            <person name="Meng N."/>
            <person name="Wang Y."/>
            <person name="Liu W."/>
            <person name="Liu Z."/>
            <person name="Liu J."/>
            <person name="Guo Q."/>
            <person name="Huang H."/>
            <person name="Sederoff R.R."/>
            <person name="Wang G."/>
            <person name="Qu G."/>
            <person name="Chen S."/>
        </authorList>
    </citation>
    <scope>NUCLEOTIDE SEQUENCE</scope>
    <source>
        <strain evidence="8">SC-2020</strain>
    </source>
</reference>